<evidence type="ECO:0008006" key="2">
    <source>
        <dbReference type="Google" id="ProtNLM"/>
    </source>
</evidence>
<reference evidence="1" key="1">
    <citation type="journal article" date="2020" name="mSystems">
        <title>Genome- and Community-Level Interaction Insights into Carbon Utilization and Element Cycling Functions of Hydrothermarchaeota in Hydrothermal Sediment.</title>
        <authorList>
            <person name="Zhou Z."/>
            <person name="Liu Y."/>
            <person name="Xu W."/>
            <person name="Pan J."/>
            <person name="Luo Z.H."/>
            <person name="Li M."/>
        </authorList>
    </citation>
    <scope>NUCLEOTIDE SEQUENCE [LARGE SCALE GENOMIC DNA]</scope>
    <source>
        <strain evidence="1">SpSt-82</strain>
    </source>
</reference>
<gene>
    <name evidence="1" type="ORF">ENW11_10655</name>
</gene>
<dbReference type="GO" id="GO:0003677">
    <property type="term" value="F:DNA binding"/>
    <property type="evidence" value="ECO:0007669"/>
    <property type="project" value="InterPro"/>
</dbReference>
<protein>
    <recommendedName>
        <fullName evidence="2">Zinc finger CHC2-type domain-containing protein</fullName>
    </recommendedName>
</protein>
<dbReference type="InterPro" id="IPR036977">
    <property type="entry name" value="DNA_primase_Znf_CHC2"/>
</dbReference>
<accession>A0A7V4WMA6</accession>
<dbReference type="EMBL" id="DTIY01000082">
    <property type="protein sequence ID" value="HGY40247.1"/>
    <property type="molecule type" value="Genomic_DNA"/>
</dbReference>
<proteinExistence type="predicted"/>
<name>A0A7V4WMA6_9BACT</name>
<comment type="caution">
    <text evidence="1">The sequence shown here is derived from an EMBL/GenBank/DDBJ whole genome shotgun (WGS) entry which is preliminary data.</text>
</comment>
<organism evidence="1">
    <name type="scientific">Candidatus Caldatribacterium saccharofermentans</name>
    <dbReference type="NCBI Taxonomy" id="1454753"/>
    <lineage>
        <taxon>Bacteria</taxon>
        <taxon>Pseudomonadati</taxon>
        <taxon>Atribacterota</taxon>
        <taxon>Atribacteria</taxon>
        <taxon>Atribacterales</taxon>
        <taxon>Candidatus Caldatribacteriaceae</taxon>
        <taxon>Candidatus Caldatribacterium</taxon>
    </lineage>
</organism>
<dbReference type="SUPFAM" id="SSF57783">
    <property type="entry name" value="Zinc beta-ribbon"/>
    <property type="match status" value="1"/>
</dbReference>
<dbReference type="GO" id="GO:0006260">
    <property type="term" value="P:DNA replication"/>
    <property type="evidence" value="ECO:0007669"/>
    <property type="project" value="InterPro"/>
</dbReference>
<dbReference type="AlphaFoldDB" id="A0A7V4WMA6"/>
<dbReference type="GO" id="GO:0008270">
    <property type="term" value="F:zinc ion binding"/>
    <property type="evidence" value="ECO:0007669"/>
    <property type="project" value="InterPro"/>
</dbReference>
<dbReference type="Gene3D" id="3.90.580.10">
    <property type="entry name" value="Zinc finger, CHC2-type domain"/>
    <property type="match status" value="1"/>
</dbReference>
<evidence type="ECO:0000313" key="1">
    <source>
        <dbReference type="EMBL" id="HGY40247.1"/>
    </source>
</evidence>
<sequence length="161" mass="18429">MQLTTERLLQLLNGVRQVGPGKWVARCPAHDDRRPSLSIAEGKDGRILLHCFAGCRTADVLQALGLTFRDLFPEGAPQTPGVSPKVIRRRAERIIDEAAEVLCFFEQAKRNLGSLIEEEPWAAMLHRELLFEYLWDSCRCGDFENLQQLKEEVRLWKETIL</sequence>